<comment type="caution">
    <text evidence="1">The sequence shown here is derived from an EMBL/GenBank/DDBJ whole genome shotgun (WGS) entry which is preliminary data.</text>
</comment>
<evidence type="ECO:0000313" key="1">
    <source>
        <dbReference type="EMBL" id="KAK1590899.1"/>
    </source>
</evidence>
<dbReference type="RefSeq" id="XP_060414366.1">
    <property type="nucleotide sequence ID" value="XM_060560040.1"/>
</dbReference>
<name>A0AAD8V5Z7_9PEZI</name>
<evidence type="ECO:0000313" key="2">
    <source>
        <dbReference type="Proteomes" id="UP001230504"/>
    </source>
</evidence>
<keyword evidence="2" id="KW-1185">Reference proteome</keyword>
<sequence>MGHIGSGEECRVLGRHQARHRLHTLLESVTGNRHCDKDPALRPVHTRPRAAWFNVALNIEMEPCYGGTNFDLACFTGQRCCAVGTVAVLLLGEAFTSSVGLRRRPEMTETVSIKRSMPSSIRELVSIEAQRVDSGSLLNKSHNGGSEQK</sequence>
<gene>
    <name evidence="1" type="ORF">LY79DRAFT_579632</name>
</gene>
<organism evidence="1 2">
    <name type="scientific">Colletotrichum navitas</name>
    <dbReference type="NCBI Taxonomy" id="681940"/>
    <lineage>
        <taxon>Eukaryota</taxon>
        <taxon>Fungi</taxon>
        <taxon>Dikarya</taxon>
        <taxon>Ascomycota</taxon>
        <taxon>Pezizomycotina</taxon>
        <taxon>Sordariomycetes</taxon>
        <taxon>Hypocreomycetidae</taxon>
        <taxon>Glomerellales</taxon>
        <taxon>Glomerellaceae</taxon>
        <taxon>Colletotrichum</taxon>
        <taxon>Colletotrichum graminicola species complex</taxon>
    </lineage>
</organism>
<proteinExistence type="predicted"/>
<dbReference type="EMBL" id="JAHLJV010000028">
    <property type="protein sequence ID" value="KAK1590899.1"/>
    <property type="molecule type" value="Genomic_DNA"/>
</dbReference>
<reference evidence="1" key="1">
    <citation type="submission" date="2021-06" db="EMBL/GenBank/DDBJ databases">
        <title>Comparative genomics, transcriptomics and evolutionary studies reveal genomic signatures of adaptation to plant cell wall in hemibiotrophic fungi.</title>
        <authorList>
            <consortium name="DOE Joint Genome Institute"/>
            <person name="Baroncelli R."/>
            <person name="Diaz J.F."/>
            <person name="Benocci T."/>
            <person name="Peng M."/>
            <person name="Battaglia E."/>
            <person name="Haridas S."/>
            <person name="Andreopoulos W."/>
            <person name="Labutti K."/>
            <person name="Pangilinan J."/>
            <person name="Floch G.L."/>
            <person name="Makela M.R."/>
            <person name="Henrissat B."/>
            <person name="Grigoriev I.V."/>
            <person name="Crouch J.A."/>
            <person name="De Vries R.P."/>
            <person name="Sukno S.A."/>
            <person name="Thon M.R."/>
        </authorList>
    </citation>
    <scope>NUCLEOTIDE SEQUENCE</scope>
    <source>
        <strain evidence="1">CBS 125086</strain>
    </source>
</reference>
<dbReference type="GeneID" id="85444280"/>
<dbReference type="AlphaFoldDB" id="A0AAD8V5Z7"/>
<protein>
    <submittedName>
        <fullName evidence="1">Uncharacterized protein</fullName>
    </submittedName>
</protein>
<accession>A0AAD8V5Z7</accession>
<dbReference type="Proteomes" id="UP001230504">
    <property type="component" value="Unassembled WGS sequence"/>
</dbReference>